<evidence type="ECO:0000259" key="2">
    <source>
        <dbReference type="SMART" id="SM00449"/>
    </source>
</evidence>
<dbReference type="Pfam" id="PF00622">
    <property type="entry name" value="SPRY"/>
    <property type="match status" value="1"/>
</dbReference>
<dbReference type="InterPro" id="IPR050618">
    <property type="entry name" value="Ubq-SigPath_Reg"/>
</dbReference>
<evidence type="ECO:0000313" key="3">
    <source>
        <dbReference type="Ensembl" id="ENSANIP00000020727.1"/>
    </source>
</evidence>
<dbReference type="PANTHER" id="PTHR12864">
    <property type="entry name" value="RAN BINDING PROTEIN 9-RELATED"/>
    <property type="match status" value="1"/>
</dbReference>
<reference evidence="3" key="1">
    <citation type="submission" date="2025-08" db="UniProtKB">
        <authorList>
            <consortium name="Ensembl"/>
        </authorList>
    </citation>
    <scope>IDENTIFICATION</scope>
</reference>
<feature type="compositionally biased region" description="Acidic residues" evidence="1">
    <location>
        <begin position="224"/>
        <end position="239"/>
    </location>
</feature>
<accession>A0A8B9NDE0</accession>
<dbReference type="CDD" id="cd12908">
    <property type="entry name" value="SPRYD3"/>
    <property type="match status" value="1"/>
</dbReference>
<feature type="domain" description="SPRY" evidence="2">
    <location>
        <begin position="114"/>
        <end position="290"/>
    </location>
</feature>
<reference evidence="3" key="2">
    <citation type="submission" date="2025-09" db="UniProtKB">
        <authorList>
            <consortium name="Ensembl"/>
        </authorList>
    </citation>
    <scope>IDENTIFICATION</scope>
</reference>
<dbReference type="InterPro" id="IPR043136">
    <property type="entry name" value="B30.2/SPRY_sf"/>
</dbReference>
<name>A0A8B9NDE0_9AVES</name>
<dbReference type="InterPro" id="IPR003877">
    <property type="entry name" value="SPRY_dom"/>
</dbReference>
<protein>
    <recommendedName>
        <fullName evidence="2">SPRY domain-containing protein</fullName>
    </recommendedName>
</protein>
<dbReference type="Ensembl" id="ENSANIT00000021416.1">
    <property type="protein sequence ID" value="ENSANIP00000020727.1"/>
    <property type="gene ID" value="ENSANIG00000014092.1"/>
</dbReference>
<evidence type="ECO:0000313" key="4">
    <source>
        <dbReference type="Proteomes" id="UP000694541"/>
    </source>
</evidence>
<evidence type="ECO:0000256" key="1">
    <source>
        <dbReference type="SAM" id="MobiDB-lite"/>
    </source>
</evidence>
<dbReference type="AlphaFoldDB" id="A0A8B9NDE0"/>
<dbReference type="SMART" id="SM00449">
    <property type="entry name" value="SPRY"/>
    <property type="match status" value="1"/>
</dbReference>
<dbReference type="InterPro" id="IPR013320">
    <property type="entry name" value="ConA-like_dom_sf"/>
</dbReference>
<dbReference type="Gene3D" id="2.60.120.920">
    <property type="match status" value="1"/>
</dbReference>
<sequence length="291" mass="31777">FCVRGVVVCPSPFFFFFLIIFFPPPPPPPPPGLGCPPPRFGLPPPALGHHQHPPLPIQPEPTPPHLYAADGGVQACAPPQPLGVVPPPQLLEYVGKGKSIVDVGLAQARRPLSTRSHYFEVEIVDPGEKCYIALGLARKDYPKNRHPGWSRGSVAYHADDGKIFHGSGVGDPFGPRCYKGDIMGCGIMFPRDYILDSEGDSDDTCDTAEVKPKPVRNVMYLHQEEEEEEEEDDGEEMEQEHEGKKVVVFFTRNGKIIGKKEAVVPPGGYFPTVGMLSSGEKVKVDLHPLSG</sequence>
<proteinExistence type="predicted"/>
<feature type="region of interest" description="Disordered" evidence="1">
    <location>
        <begin position="224"/>
        <end position="243"/>
    </location>
</feature>
<dbReference type="InterPro" id="IPR035783">
    <property type="entry name" value="SPRYD3_SPRY"/>
</dbReference>
<keyword evidence="4" id="KW-1185">Reference proteome</keyword>
<dbReference type="SUPFAM" id="SSF49899">
    <property type="entry name" value="Concanavalin A-like lectins/glucanases"/>
    <property type="match status" value="1"/>
</dbReference>
<dbReference type="Proteomes" id="UP000694541">
    <property type="component" value="Unplaced"/>
</dbReference>
<organism evidence="3 4">
    <name type="scientific">Accipiter nisus</name>
    <name type="common">Eurasian sparrowhawk</name>
    <dbReference type="NCBI Taxonomy" id="211598"/>
    <lineage>
        <taxon>Eukaryota</taxon>
        <taxon>Metazoa</taxon>
        <taxon>Chordata</taxon>
        <taxon>Craniata</taxon>
        <taxon>Vertebrata</taxon>
        <taxon>Euteleostomi</taxon>
        <taxon>Archelosauria</taxon>
        <taxon>Archosauria</taxon>
        <taxon>Dinosauria</taxon>
        <taxon>Saurischia</taxon>
        <taxon>Theropoda</taxon>
        <taxon>Coelurosauria</taxon>
        <taxon>Aves</taxon>
        <taxon>Neognathae</taxon>
        <taxon>Neoaves</taxon>
        <taxon>Telluraves</taxon>
        <taxon>Accipitrimorphae</taxon>
        <taxon>Accipitriformes</taxon>
        <taxon>Accipitridae</taxon>
        <taxon>Accipitrinae</taxon>
        <taxon>Accipiter</taxon>
    </lineage>
</organism>